<reference evidence="2 3" key="1">
    <citation type="submission" date="2019-03" db="EMBL/GenBank/DDBJ databases">
        <title>First draft genome of Liparis tanakae, snailfish: a comprehensive survey of snailfish specific genes.</title>
        <authorList>
            <person name="Kim W."/>
            <person name="Song I."/>
            <person name="Jeong J.-H."/>
            <person name="Kim D."/>
            <person name="Kim S."/>
            <person name="Ryu S."/>
            <person name="Song J.Y."/>
            <person name="Lee S.K."/>
        </authorList>
    </citation>
    <scope>NUCLEOTIDE SEQUENCE [LARGE SCALE GENOMIC DNA]</scope>
    <source>
        <tissue evidence="2">Muscle</tissue>
    </source>
</reference>
<evidence type="ECO:0000256" key="1">
    <source>
        <dbReference type="SAM" id="MobiDB-lite"/>
    </source>
</evidence>
<evidence type="ECO:0000313" key="2">
    <source>
        <dbReference type="EMBL" id="TNN88570.1"/>
    </source>
</evidence>
<organism evidence="2 3">
    <name type="scientific">Liparis tanakae</name>
    <name type="common">Tanaka's snailfish</name>
    <dbReference type="NCBI Taxonomy" id="230148"/>
    <lineage>
        <taxon>Eukaryota</taxon>
        <taxon>Metazoa</taxon>
        <taxon>Chordata</taxon>
        <taxon>Craniata</taxon>
        <taxon>Vertebrata</taxon>
        <taxon>Euteleostomi</taxon>
        <taxon>Actinopterygii</taxon>
        <taxon>Neopterygii</taxon>
        <taxon>Teleostei</taxon>
        <taxon>Neoteleostei</taxon>
        <taxon>Acanthomorphata</taxon>
        <taxon>Eupercaria</taxon>
        <taxon>Perciformes</taxon>
        <taxon>Cottioidei</taxon>
        <taxon>Cottales</taxon>
        <taxon>Liparidae</taxon>
        <taxon>Liparis</taxon>
    </lineage>
</organism>
<dbReference type="EMBL" id="SRLO01000005">
    <property type="protein sequence ID" value="TNN88570.1"/>
    <property type="molecule type" value="Genomic_DNA"/>
</dbReference>
<feature type="region of interest" description="Disordered" evidence="1">
    <location>
        <begin position="47"/>
        <end position="68"/>
    </location>
</feature>
<evidence type="ECO:0000313" key="3">
    <source>
        <dbReference type="Proteomes" id="UP000314294"/>
    </source>
</evidence>
<sequence length="157" mass="17052">MEEQKVDNGSVSDLQSLQQIPKSTVISMHHTSEFGGRTDARSVVHLPRLSRPTGNTGGLGLLLGRPVPGRIDPHRQKLEEGKYSAQYCKEHPSCLIVFPPLTDGPAAVQMAPRRAGKRPHSSSECVAERGCKRCPLAVHLPQLSSLLKAMSGMCSNY</sequence>
<name>A0A4Z2JEG2_9TELE</name>
<keyword evidence="3" id="KW-1185">Reference proteome</keyword>
<comment type="caution">
    <text evidence="2">The sequence shown here is derived from an EMBL/GenBank/DDBJ whole genome shotgun (WGS) entry which is preliminary data.</text>
</comment>
<accession>A0A4Z2JEG2</accession>
<protein>
    <submittedName>
        <fullName evidence="2">Uncharacterized protein</fullName>
    </submittedName>
</protein>
<dbReference type="Proteomes" id="UP000314294">
    <property type="component" value="Unassembled WGS sequence"/>
</dbReference>
<gene>
    <name evidence="2" type="ORF">EYF80_001353</name>
</gene>
<proteinExistence type="predicted"/>
<dbReference type="AlphaFoldDB" id="A0A4Z2JEG2"/>